<keyword evidence="2" id="KW-1003">Cell membrane</keyword>
<evidence type="ECO:0000256" key="4">
    <source>
        <dbReference type="ARBA" id="ARBA00022989"/>
    </source>
</evidence>
<organism evidence="8 9">
    <name type="scientific">Halomonas beimenensis</name>
    <dbReference type="NCBI Taxonomy" id="475662"/>
    <lineage>
        <taxon>Bacteria</taxon>
        <taxon>Pseudomonadati</taxon>
        <taxon>Pseudomonadota</taxon>
        <taxon>Gammaproteobacteria</taxon>
        <taxon>Oceanospirillales</taxon>
        <taxon>Halomonadaceae</taxon>
        <taxon>Halomonas</taxon>
    </lineage>
</organism>
<feature type="transmembrane region" description="Helical" evidence="6">
    <location>
        <begin position="93"/>
        <end position="111"/>
    </location>
</feature>
<accession>A0A291P8C9</accession>
<dbReference type="InterPro" id="IPR018076">
    <property type="entry name" value="T2SS_GspF_dom"/>
</dbReference>
<dbReference type="Proteomes" id="UP000219993">
    <property type="component" value="Chromosome"/>
</dbReference>
<keyword evidence="4 6" id="KW-1133">Transmembrane helix</keyword>
<gene>
    <name evidence="8" type="primary">tadB</name>
    <name evidence="8" type="ORF">BEI_2179</name>
</gene>
<feature type="transmembrane region" description="Helical" evidence="6">
    <location>
        <begin position="234"/>
        <end position="257"/>
    </location>
</feature>
<evidence type="ECO:0000256" key="1">
    <source>
        <dbReference type="ARBA" id="ARBA00004651"/>
    </source>
</evidence>
<sequence>MSAWQLWSITMLLLFLAAALLWRSASRESDRAIRVKQGRRLRRLPRESLMHWLLDYLTAAGVHATPRGVVVVGGVGVALIVLALMVFAHRSGALVILGLLLGGNLLLRLRAQQLRQRIRARLPGLIEQVVRDLGTGATMEIAFRRNGEQGDGPLREAIGRVNLRRELGMELHEALRREAQLLKIQEFDLLATAVEVNQVHGGSLRDILSSFVELLRQQERGQRELRALTGETRVTAFVLACVPVGLAAFLWISNPAFMAPMFDTAGGRMALWAAVLLELGGCVALWRMLKSI</sequence>
<keyword evidence="5 6" id="KW-0472">Membrane</keyword>
<dbReference type="PANTHER" id="PTHR35007:SF1">
    <property type="entry name" value="PILUS ASSEMBLY PROTEIN"/>
    <property type="match status" value="1"/>
</dbReference>
<reference evidence="8 9" key="1">
    <citation type="journal article" date="2017" name="Sci. Rep.">
        <title>Revealing the Saline Adaptation Strategies of the Halophilic Bacterium Halomonas beimenensis through High-throughput Omics and Transposon Mutagenesis Approaches.</title>
        <authorList>
            <person name="Chen Y.H."/>
            <person name="Lin S.S."/>
            <person name="Shyu Y.T."/>
        </authorList>
    </citation>
    <scope>NUCLEOTIDE SEQUENCE [LARGE SCALE GENOMIC DNA]</scope>
    <source>
        <strain evidence="8 9">NTU-111</strain>
    </source>
</reference>
<dbReference type="PANTHER" id="PTHR35007">
    <property type="entry name" value="INTEGRAL MEMBRANE PROTEIN-RELATED"/>
    <property type="match status" value="1"/>
</dbReference>
<feature type="transmembrane region" description="Helical" evidence="6">
    <location>
        <begin position="68"/>
        <end position="87"/>
    </location>
</feature>
<dbReference type="AlphaFoldDB" id="A0A291P8C9"/>
<comment type="subcellular location">
    <subcellularLocation>
        <location evidence="1">Cell membrane</location>
        <topology evidence="1">Multi-pass membrane protein</topology>
    </subcellularLocation>
</comment>
<evidence type="ECO:0000256" key="3">
    <source>
        <dbReference type="ARBA" id="ARBA00022692"/>
    </source>
</evidence>
<evidence type="ECO:0000313" key="8">
    <source>
        <dbReference type="EMBL" id="ATJ83166.1"/>
    </source>
</evidence>
<evidence type="ECO:0000259" key="7">
    <source>
        <dbReference type="Pfam" id="PF00482"/>
    </source>
</evidence>
<dbReference type="GO" id="GO:0005886">
    <property type="term" value="C:plasma membrane"/>
    <property type="evidence" value="ECO:0007669"/>
    <property type="project" value="UniProtKB-SubCell"/>
</dbReference>
<evidence type="ECO:0000256" key="2">
    <source>
        <dbReference type="ARBA" id="ARBA00022475"/>
    </source>
</evidence>
<dbReference type="RefSeq" id="WP_097789537.1">
    <property type="nucleotide sequence ID" value="NZ_BAAADT010000004.1"/>
</dbReference>
<evidence type="ECO:0000256" key="5">
    <source>
        <dbReference type="ARBA" id="ARBA00023136"/>
    </source>
</evidence>
<protein>
    <submittedName>
        <fullName evidence="8">Flp pilus assembly protein TadB</fullName>
    </submittedName>
</protein>
<evidence type="ECO:0000313" key="9">
    <source>
        <dbReference type="Proteomes" id="UP000219993"/>
    </source>
</evidence>
<dbReference type="EMBL" id="CP021435">
    <property type="protein sequence ID" value="ATJ83166.1"/>
    <property type="molecule type" value="Genomic_DNA"/>
</dbReference>
<name>A0A291P8C9_9GAMM</name>
<feature type="domain" description="Type II secretion system protein GspF" evidence="7">
    <location>
        <begin position="127"/>
        <end position="250"/>
    </location>
</feature>
<keyword evidence="3 6" id="KW-0812">Transmembrane</keyword>
<dbReference type="OrthoDB" id="597333at2"/>
<evidence type="ECO:0000256" key="6">
    <source>
        <dbReference type="SAM" id="Phobius"/>
    </source>
</evidence>
<proteinExistence type="predicted"/>
<dbReference type="KEGG" id="hbe:BEI_2179"/>
<keyword evidence="9" id="KW-1185">Reference proteome</keyword>
<dbReference type="Pfam" id="PF00482">
    <property type="entry name" value="T2SSF"/>
    <property type="match status" value="1"/>
</dbReference>
<feature type="transmembrane region" description="Helical" evidence="6">
    <location>
        <begin position="6"/>
        <end position="25"/>
    </location>
</feature>
<feature type="transmembrane region" description="Helical" evidence="6">
    <location>
        <begin position="269"/>
        <end position="289"/>
    </location>
</feature>